<feature type="region of interest" description="Disordered" evidence="1">
    <location>
        <begin position="105"/>
        <end position="129"/>
    </location>
</feature>
<name>D9PN53_9ZZZZ</name>
<evidence type="ECO:0000313" key="2">
    <source>
        <dbReference type="EMBL" id="EFK95024.1"/>
    </source>
</evidence>
<evidence type="ECO:0000256" key="1">
    <source>
        <dbReference type="SAM" id="MobiDB-lite"/>
    </source>
</evidence>
<feature type="compositionally biased region" description="Polar residues" evidence="1">
    <location>
        <begin position="367"/>
        <end position="377"/>
    </location>
</feature>
<dbReference type="AlphaFoldDB" id="D9PN53"/>
<gene>
    <name evidence="2" type="ORF">LDC_2982</name>
</gene>
<feature type="compositionally biased region" description="Basic and acidic residues" evidence="1">
    <location>
        <begin position="378"/>
        <end position="398"/>
    </location>
</feature>
<sequence>MPSPVIEIDENGNITERKIAHKPNGYDENFRLEDVNLYAEWDKKFGLNGSPASFKTGFAYSRLPTNSYVHFRGSDKSTTFHTGGGVNESLVTKDIEGATRRDLSREVIKKSKSTHGSKTEGSLGADSFHEGRQSVVNNVMNEVKEFQTKIEKKKKRKNKPTKAELEDLTNLQKQSPIKATVEALKFVINDTVGYKDNTPENQEKFKGLTTDGLNLEDEIQREYALKHYQGARDVMKLGVLRHSDRLNEVDSEDETSKPNDGDLPEEISRISRKLKRTTLDEKYHGEVPETKRSLSPLRYASPYSRAVVDVALEEFKSAKSYQEIATVYATPIPVITPTENLVKIEEEKKKLPTDPGPVRNIIPPTRSRVQTEPSKPNKTLELDKKSGFRQPVFEEPKTPPKSIKPEQISSVKNPNPERKK</sequence>
<dbReference type="EMBL" id="ADZX01000917">
    <property type="protein sequence ID" value="EFK95024.1"/>
    <property type="molecule type" value="Genomic_DNA"/>
</dbReference>
<proteinExistence type="predicted"/>
<reference evidence="2" key="1">
    <citation type="submission" date="2010-07" db="EMBL/GenBank/DDBJ databases">
        <authorList>
            <consortium name="CONSOLIDER consortium CSD2007-00005"/>
            <person name="Guazzaroni M.-E."/>
            <person name="Richter M."/>
            <person name="Garcia-Salamanca A."/>
            <person name="Yarza P."/>
            <person name="Ferrer M."/>
        </authorList>
    </citation>
    <scope>NUCLEOTIDE SEQUENCE</scope>
</reference>
<reference evidence="2" key="2">
    <citation type="journal article" date="2011" name="Microb. Ecol.">
        <title>Taxonomic and Functional Metagenomic Profiling of the Microbial Community in the Anoxic Sediment of a Sub-saline Shallow Lake (Laguna de Carrizo, Central Spain).</title>
        <authorList>
            <person name="Ferrer M."/>
            <person name="Guazzaroni M.E."/>
            <person name="Richter M."/>
            <person name="Garcia-Salamanca A."/>
            <person name="Yarza P."/>
            <person name="Suarez-Suarez A."/>
            <person name="Solano J."/>
            <person name="Alcaide M."/>
            <person name="van Dillewijn P."/>
            <person name="Molina-Henares M.A."/>
            <person name="Lopez-Cortes N."/>
            <person name="Al-Ramahi Y."/>
            <person name="Guerrero C."/>
            <person name="Acosta A."/>
            <person name="de Eugenio L.I."/>
            <person name="Martinez V."/>
            <person name="Marques S."/>
            <person name="Rojo F."/>
            <person name="Santero E."/>
            <person name="Genilloud O."/>
            <person name="Perez-Perez J."/>
            <person name="Rossello-Mora R."/>
            <person name="Ramos J.L."/>
        </authorList>
    </citation>
    <scope>NUCLEOTIDE SEQUENCE</scope>
</reference>
<accession>D9PN53</accession>
<protein>
    <submittedName>
        <fullName evidence="2">Uncharacterized protein</fullName>
    </submittedName>
</protein>
<comment type="caution">
    <text evidence="2">The sequence shown here is derived from an EMBL/GenBank/DDBJ whole genome shotgun (WGS) entry which is preliminary data.</text>
</comment>
<feature type="region of interest" description="Disordered" evidence="1">
    <location>
        <begin position="346"/>
        <end position="420"/>
    </location>
</feature>
<organism evidence="2">
    <name type="scientific">sediment metagenome</name>
    <dbReference type="NCBI Taxonomy" id="749907"/>
    <lineage>
        <taxon>unclassified sequences</taxon>
        <taxon>metagenomes</taxon>
        <taxon>ecological metagenomes</taxon>
    </lineage>
</organism>